<organism evidence="3 4">
    <name type="scientific">Chryseobacterium taihuense</name>
    <dbReference type="NCBI Taxonomy" id="1141221"/>
    <lineage>
        <taxon>Bacteria</taxon>
        <taxon>Pseudomonadati</taxon>
        <taxon>Bacteroidota</taxon>
        <taxon>Flavobacteriia</taxon>
        <taxon>Flavobacteriales</taxon>
        <taxon>Weeksellaceae</taxon>
        <taxon>Chryseobacterium group</taxon>
        <taxon>Chryseobacterium</taxon>
    </lineage>
</organism>
<name>A0A4U8WR86_9FLAO</name>
<dbReference type="KEGG" id="ctai:NCTC12078_03113"/>
<evidence type="ECO:0000259" key="2">
    <source>
        <dbReference type="Pfam" id="PF10099"/>
    </source>
</evidence>
<sequence length="286" mass="31713">MDIKEYISSGILESYILGLASQEEASILECVMKNNAEVKAAFEEAQITFEMLATSQAVAPPHDLKAKIWDKIQQDSVSVKDDNIVVKEENNISELPEQKEKDQSKTLGHSLQIERFDQPRSNFKNFAIAASVLFLISVGINLYWFNSQTETKKELADLKSSGQSQKLAMQDMEQKLKITSNPDMLKIALAGVDKHPDSKAVVFWDKNTKDVYLSANTLPKVPQGMQYQLWAISNGKPISAGMYSEDKDSKISLANIPDAQAFAITLEKEGGSDVPTIENMFVMGGV</sequence>
<keyword evidence="1" id="KW-1133">Transmembrane helix</keyword>
<dbReference type="PANTHER" id="PTHR37461">
    <property type="entry name" value="ANTI-SIGMA-K FACTOR RSKA"/>
    <property type="match status" value="1"/>
</dbReference>
<dbReference type="PANTHER" id="PTHR37461:SF1">
    <property type="entry name" value="ANTI-SIGMA-K FACTOR RSKA"/>
    <property type="match status" value="1"/>
</dbReference>
<keyword evidence="1" id="KW-0472">Membrane</keyword>
<gene>
    <name evidence="3" type="ORF">NCTC12078_03113</name>
</gene>
<dbReference type="GO" id="GO:0006417">
    <property type="term" value="P:regulation of translation"/>
    <property type="evidence" value="ECO:0007669"/>
    <property type="project" value="TreeGrafter"/>
</dbReference>
<dbReference type="AlphaFoldDB" id="A0A4U8WR86"/>
<dbReference type="GO" id="GO:0005886">
    <property type="term" value="C:plasma membrane"/>
    <property type="evidence" value="ECO:0007669"/>
    <property type="project" value="InterPro"/>
</dbReference>
<dbReference type="EMBL" id="LR215974">
    <property type="protein sequence ID" value="VFB05059.1"/>
    <property type="molecule type" value="Genomic_DNA"/>
</dbReference>
<dbReference type="Pfam" id="PF10099">
    <property type="entry name" value="RskA_C"/>
    <property type="match status" value="1"/>
</dbReference>
<feature type="domain" description="Anti-sigma K factor RskA C-terminal" evidence="2">
    <location>
        <begin position="128"/>
        <end position="276"/>
    </location>
</feature>
<proteinExistence type="predicted"/>
<dbReference type="Proteomes" id="UP000290013">
    <property type="component" value="Chromosome"/>
</dbReference>
<evidence type="ECO:0000313" key="4">
    <source>
        <dbReference type="Proteomes" id="UP000290013"/>
    </source>
</evidence>
<accession>A0A4U8WR86</accession>
<dbReference type="InterPro" id="IPR051474">
    <property type="entry name" value="Anti-sigma-K/W_factor"/>
</dbReference>
<reference evidence="3 4" key="1">
    <citation type="submission" date="2019-02" db="EMBL/GenBank/DDBJ databases">
        <authorList>
            <consortium name="Pathogen Informatics"/>
        </authorList>
    </citation>
    <scope>NUCLEOTIDE SEQUENCE [LARGE SCALE GENOMIC DNA]</scope>
    <source>
        <strain evidence="3 4">3012STDY6944375</strain>
    </source>
</reference>
<evidence type="ECO:0000313" key="3">
    <source>
        <dbReference type="EMBL" id="VFB05059.1"/>
    </source>
</evidence>
<keyword evidence="1" id="KW-0812">Transmembrane</keyword>
<dbReference type="InterPro" id="IPR018764">
    <property type="entry name" value="RskA_C"/>
</dbReference>
<protein>
    <submittedName>
        <fullName evidence="3">Putative anti-sigmaE protein</fullName>
    </submittedName>
</protein>
<dbReference type="GO" id="GO:0016989">
    <property type="term" value="F:sigma factor antagonist activity"/>
    <property type="evidence" value="ECO:0007669"/>
    <property type="project" value="TreeGrafter"/>
</dbReference>
<dbReference type="RefSeq" id="WP_130915086.1">
    <property type="nucleotide sequence ID" value="NZ_LR215974.1"/>
</dbReference>
<evidence type="ECO:0000256" key="1">
    <source>
        <dbReference type="SAM" id="Phobius"/>
    </source>
</evidence>
<feature type="transmembrane region" description="Helical" evidence="1">
    <location>
        <begin position="125"/>
        <end position="145"/>
    </location>
</feature>